<sequence length="272" mass="29527">MTPPPRETLTTGEAAPAIILLSRGAAYANGAAELAMLADRLHAALTAQGRPPLRVQPAFVDRSQPALPEALDLCASAQAIVILPVMVPDEPSLRRWLHKLIMRWRAARVNTGHCPRLIFAEPLLQTPQLADVLAHAVEDALTRPGAQDVPATVGTDAWEHDPVGWSVVPEHQHHVLWCVGPRCAAKGAVKLLPDVARTIRENPGLKKSVMLLQTGCQYPCNHGPLMIVYPGGQWYGPMDQSNIGPVLTQHVLHDEVNEDRCIHGLRTLGGKD</sequence>
<dbReference type="SUPFAM" id="SSF53800">
    <property type="entry name" value="Chelatase"/>
    <property type="match status" value="1"/>
</dbReference>
<gene>
    <name evidence="1" type="ORF">H9K76_11695</name>
</gene>
<protein>
    <submittedName>
        <fullName evidence="1">Cobalamin biosynthesis protein CbiX</fullName>
    </submittedName>
</protein>
<evidence type="ECO:0000313" key="2">
    <source>
        <dbReference type="Proteomes" id="UP000515811"/>
    </source>
</evidence>
<dbReference type="SUPFAM" id="SSF52833">
    <property type="entry name" value="Thioredoxin-like"/>
    <property type="match status" value="1"/>
</dbReference>
<proteinExistence type="predicted"/>
<dbReference type="Proteomes" id="UP000515811">
    <property type="component" value="Chromosome"/>
</dbReference>
<evidence type="ECO:0000313" key="1">
    <source>
        <dbReference type="EMBL" id="QNN55346.1"/>
    </source>
</evidence>
<dbReference type="RefSeq" id="WP_187595619.1">
    <property type="nucleotide sequence ID" value="NZ_CP060714.1"/>
</dbReference>
<keyword evidence="2" id="KW-1185">Reference proteome</keyword>
<dbReference type="CDD" id="cd02980">
    <property type="entry name" value="TRX_Fd_family"/>
    <property type="match status" value="1"/>
</dbReference>
<dbReference type="KEGG" id="drg:H9K76_11695"/>
<dbReference type="Gene3D" id="3.40.30.10">
    <property type="entry name" value="Glutaredoxin"/>
    <property type="match status" value="1"/>
</dbReference>
<dbReference type="InterPro" id="IPR036249">
    <property type="entry name" value="Thioredoxin-like_sf"/>
</dbReference>
<organism evidence="1 2">
    <name type="scientific">Diaphorobacter ruginosibacter</name>
    <dbReference type="NCBI Taxonomy" id="1715720"/>
    <lineage>
        <taxon>Bacteria</taxon>
        <taxon>Pseudomonadati</taxon>
        <taxon>Pseudomonadota</taxon>
        <taxon>Betaproteobacteria</taxon>
        <taxon>Burkholderiales</taxon>
        <taxon>Comamonadaceae</taxon>
        <taxon>Diaphorobacter</taxon>
    </lineage>
</organism>
<dbReference type="AlphaFoldDB" id="A0A7G9RIC1"/>
<dbReference type="EMBL" id="CP060714">
    <property type="protein sequence ID" value="QNN55346.1"/>
    <property type="molecule type" value="Genomic_DNA"/>
</dbReference>
<reference evidence="1 2" key="1">
    <citation type="submission" date="2020-08" db="EMBL/GenBank/DDBJ databases">
        <title>Genome sequence of Diaphorobacter ruginosibacter DSM 27467T.</title>
        <authorList>
            <person name="Hyun D.-W."/>
            <person name="Bae J.-W."/>
        </authorList>
    </citation>
    <scope>NUCLEOTIDE SEQUENCE [LARGE SCALE GENOMIC DNA]</scope>
    <source>
        <strain evidence="1 2">DSM 27467</strain>
    </source>
</reference>
<name>A0A7G9RIC1_9BURK</name>
<accession>A0A7G9RIC1</accession>
<dbReference type="Gene3D" id="3.40.50.1400">
    <property type="match status" value="1"/>
</dbReference>